<feature type="domain" description="HTH crp-type" evidence="5">
    <location>
        <begin position="1"/>
        <end position="59"/>
    </location>
</feature>
<keyword evidence="4" id="KW-0804">Transcription</keyword>
<evidence type="ECO:0000256" key="4">
    <source>
        <dbReference type="ARBA" id="ARBA00023163"/>
    </source>
</evidence>
<evidence type="ECO:0000313" key="7">
    <source>
        <dbReference type="Proteomes" id="UP000315730"/>
    </source>
</evidence>
<dbReference type="STRING" id="1272.GCA_900014985_02144"/>
<dbReference type="CDD" id="cd00093">
    <property type="entry name" value="HTH_XRE"/>
    <property type="match status" value="1"/>
</dbReference>
<name>A0A4Y4D467_KOCVA</name>
<dbReference type="PANTHER" id="PTHR34294">
    <property type="entry name" value="TRANSCRIPTIONAL REGULATOR-RELATED"/>
    <property type="match status" value="1"/>
</dbReference>
<dbReference type="Proteomes" id="UP000315730">
    <property type="component" value="Unassembled WGS sequence"/>
</dbReference>
<evidence type="ECO:0000256" key="3">
    <source>
        <dbReference type="ARBA" id="ARBA00023125"/>
    </source>
</evidence>
<dbReference type="Pfam" id="PF04198">
    <property type="entry name" value="Sugar-bind"/>
    <property type="match status" value="1"/>
</dbReference>
<protein>
    <submittedName>
        <fullName evidence="6">DeoR family transcriptional regulator</fullName>
    </submittedName>
</protein>
<dbReference type="GO" id="GO:0003677">
    <property type="term" value="F:DNA binding"/>
    <property type="evidence" value="ECO:0007669"/>
    <property type="project" value="UniProtKB-KW"/>
</dbReference>
<keyword evidence="7" id="KW-1185">Reference proteome</keyword>
<dbReference type="AlphaFoldDB" id="A0A4Y4D467"/>
<dbReference type="RefSeq" id="WP_068470471.1">
    <property type="nucleotide sequence ID" value="NZ_BJNW01000020.1"/>
</dbReference>
<dbReference type="InterPro" id="IPR051054">
    <property type="entry name" value="SorC_transcr_regulators"/>
</dbReference>
<evidence type="ECO:0000256" key="1">
    <source>
        <dbReference type="ARBA" id="ARBA00010466"/>
    </source>
</evidence>
<dbReference type="PANTHER" id="PTHR34294:SF1">
    <property type="entry name" value="TRANSCRIPTIONAL REGULATOR LSRR"/>
    <property type="match status" value="1"/>
</dbReference>
<dbReference type="InterPro" id="IPR007324">
    <property type="entry name" value="Sugar-bd_dom_put"/>
</dbReference>
<dbReference type="GO" id="GO:0030246">
    <property type="term" value="F:carbohydrate binding"/>
    <property type="evidence" value="ECO:0007669"/>
    <property type="project" value="InterPro"/>
</dbReference>
<dbReference type="OrthoDB" id="186585at2"/>
<evidence type="ECO:0000313" key="6">
    <source>
        <dbReference type="EMBL" id="GEC99975.1"/>
    </source>
</evidence>
<dbReference type="Gene3D" id="1.10.10.60">
    <property type="entry name" value="Homeodomain-like"/>
    <property type="match status" value="1"/>
</dbReference>
<dbReference type="Pfam" id="PF13384">
    <property type="entry name" value="HTH_23"/>
    <property type="match status" value="1"/>
</dbReference>
<dbReference type="GO" id="GO:0006355">
    <property type="term" value="P:regulation of DNA-templated transcription"/>
    <property type="evidence" value="ECO:0007669"/>
    <property type="project" value="InterPro"/>
</dbReference>
<proteinExistence type="inferred from homology"/>
<evidence type="ECO:0000259" key="5">
    <source>
        <dbReference type="PROSITE" id="PS51063"/>
    </source>
</evidence>
<reference evidence="6 7" key="1">
    <citation type="submission" date="2019-06" db="EMBL/GenBank/DDBJ databases">
        <title>Whole genome shotgun sequence of Kocuria varians NBRC 15358.</title>
        <authorList>
            <person name="Hosoyama A."/>
            <person name="Uohara A."/>
            <person name="Ohji S."/>
            <person name="Ichikawa N."/>
        </authorList>
    </citation>
    <scope>NUCLEOTIDE SEQUENCE [LARGE SCALE GENOMIC DNA]</scope>
    <source>
        <strain evidence="6 7">NBRC 15358</strain>
    </source>
</reference>
<accession>A0A4Y4D467</accession>
<keyword evidence="2" id="KW-0805">Transcription regulation</keyword>
<dbReference type="SUPFAM" id="SSF100950">
    <property type="entry name" value="NagB/RpiA/CoA transferase-like"/>
    <property type="match status" value="1"/>
</dbReference>
<organism evidence="6 7">
    <name type="scientific">Kocuria varians</name>
    <name type="common">Micrococcus varians</name>
    <dbReference type="NCBI Taxonomy" id="1272"/>
    <lineage>
        <taxon>Bacteria</taxon>
        <taxon>Bacillati</taxon>
        <taxon>Actinomycetota</taxon>
        <taxon>Actinomycetes</taxon>
        <taxon>Micrococcales</taxon>
        <taxon>Micrococcaceae</taxon>
        <taxon>Kocuria</taxon>
    </lineage>
</organism>
<comment type="similarity">
    <text evidence="1">Belongs to the SorC transcriptional regulatory family.</text>
</comment>
<keyword evidence="3" id="KW-0238">DNA-binding</keyword>
<dbReference type="InterPro" id="IPR012318">
    <property type="entry name" value="HTH_CRP"/>
</dbReference>
<dbReference type="EMBL" id="BJNW01000020">
    <property type="protein sequence ID" value="GEC99975.1"/>
    <property type="molecule type" value="Genomic_DNA"/>
</dbReference>
<dbReference type="PROSITE" id="PS51063">
    <property type="entry name" value="HTH_CRP_2"/>
    <property type="match status" value="1"/>
</dbReference>
<dbReference type="Gene3D" id="3.40.50.1360">
    <property type="match status" value="1"/>
</dbReference>
<gene>
    <name evidence="6" type="ORF">KVA01_21300</name>
</gene>
<evidence type="ECO:0000256" key="2">
    <source>
        <dbReference type="ARBA" id="ARBA00023015"/>
    </source>
</evidence>
<comment type="caution">
    <text evidence="6">The sequence shown here is derived from an EMBL/GenBank/DDBJ whole genome shotgun (WGS) entry which is preliminary data.</text>
</comment>
<dbReference type="InterPro" id="IPR001387">
    <property type="entry name" value="Cro/C1-type_HTH"/>
</dbReference>
<sequence>MELSPRDAQAIEAARLHYQRGLSQTDVARQLSLSRPTVSKLIQHAKDRGFVSIEIHDPRAVSSDVGRELCVRFGLAQARVVATADTEDELLHELGGMGAQVLEENVADGDLVGITWGRTMRALAQALTPQPRTGVHMVQLKGGSSLASPVAGHHETVRLLCAAFDAYPHTLPLPVLFDSPEVKRLVEQDRHLKYVLDLGRSARTAVFTVGPAGRDAPLITRDYLTVEEREAVAELAVGDLCSHFITADGRPAVPTLDARTVALPLEALREKELRLCVAGGAPKVPALRAALRSGYVSHLVTDERTARAVLAEPRGTTP</sequence>
<dbReference type="InterPro" id="IPR037171">
    <property type="entry name" value="NagB/RpiA_transferase-like"/>
</dbReference>